<dbReference type="InterPro" id="IPR031315">
    <property type="entry name" value="LNS2/PITP"/>
</dbReference>
<evidence type="ECO:0000313" key="3">
    <source>
        <dbReference type="EMBL" id="KAJ8598819.1"/>
    </source>
</evidence>
<dbReference type="InterPro" id="IPR036412">
    <property type="entry name" value="HAD-like_sf"/>
</dbReference>
<dbReference type="Pfam" id="PF08235">
    <property type="entry name" value="LNS2"/>
    <property type="match status" value="1"/>
</dbReference>
<dbReference type="SMART" id="SM00775">
    <property type="entry name" value="LNS2"/>
    <property type="match status" value="1"/>
</dbReference>
<dbReference type="EMBL" id="JAQMWT010000642">
    <property type="protein sequence ID" value="KAJ8598819.1"/>
    <property type="molecule type" value="Genomic_DNA"/>
</dbReference>
<dbReference type="PANTHER" id="PTHR12181:SF12">
    <property type="entry name" value="PHOSPHATIDATE PHOSPHATASE"/>
    <property type="match status" value="1"/>
</dbReference>
<dbReference type="AlphaFoldDB" id="A0AAD7U7S6"/>
<evidence type="ECO:0000259" key="2">
    <source>
        <dbReference type="SMART" id="SM00775"/>
    </source>
</evidence>
<gene>
    <name evidence="3" type="ORF">CTAYLR_008658</name>
</gene>
<feature type="compositionally biased region" description="Pro residues" evidence="1">
    <location>
        <begin position="34"/>
        <end position="44"/>
    </location>
</feature>
<reference evidence="3" key="1">
    <citation type="submission" date="2023-01" db="EMBL/GenBank/DDBJ databases">
        <title>Metagenome sequencing of chrysophaentin producing Chrysophaeum taylorii.</title>
        <authorList>
            <person name="Davison J."/>
            <person name="Bewley C."/>
        </authorList>
    </citation>
    <scope>NUCLEOTIDE SEQUENCE</scope>
    <source>
        <strain evidence="3">NIES-1699</strain>
    </source>
</reference>
<dbReference type="PANTHER" id="PTHR12181">
    <property type="entry name" value="LIPIN"/>
    <property type="match status" value="1"/>
</dbReference>
<name>A0AAD7U7S6_9STRA</name>
<dbReference type="InterPro" id="IPR026058">
    <property type="entry name" value="LIPIN"/>
</dbReference>
<feature type="region of interest" description="Disordered" evidence="1">
    <location>
        <begin position="32"/>
        <end position="51"/>
    </location>
</feature>
<comment type="caution">
    <text evidence="3">The sequence shown here is derived from an EMBL/GenBank/DDBJ whole genome shotgun (WGS) entry which is preliminary data.</text>
</comment>
<accession>A0AAD7U7S6</accession>
<sequence length="420" mass="46096">MYEPLEHPPVAVVAPFPREEVVVLEEPQAVAYAVPPPPPPPPQGAEPNPKARRGHAVDVICVRRCTGELACSEWGVRFAMPSSLTRNMARAYESMASSFARLGGRQRSFSEDENFDEEMDAPATVVASVNGRVVPGLELHFERDGSCSFGRLRLKPTSSELELCGLREGKNALRVELSRGKRLDVAHARIFLWRRDDPVMVCDVDGTITRTDVRGFVDSVVAEAPSNAHAGVCEFFGDLADDRRANILYLTSRPIALADLTRNFIATLQQPQYERFGDPRRAWRRMPDGPVVTSRANIVGALYSELVAKTPDVFKTKALLDVNQAYEALAFKAGFGNRHTDCKAYARAGIPVDAIYLIDPNSTITVPFRRPDATAPPFFGYADPRLRAVVAAALTRCAPLPRPLMRAPSGGIILTRSTSV</sequence>
<feature type="domain" description="LNS2/PITP" evidence="2">
    <location>
        <begin position="199"/>
        <end position="367"/>
    </location>
</feature>
<evidence type="ECO:0000256" key="1">
    <source>
        <dbReference type="SAM" id="MobiDB-lite"/>
    </source>
</evidence>
<protein>
    <recommendedName>
        <fullName evidence="2">LNS2/PITP domain-containing protein</fullName>
    </recommendedName>
</protein>
<organism evidence="3 4">
    <name type="scientific">Chrysophaeum taylorii</name>
    <dbReference type="NCBI Taxonomy" id="2483200"/>
    <lineage>
        <taxon>Eukaryota</taxon>
        <taxon>Sar</taxon>
        <taxon>Stramenopiles</taxon>
        <taxon>Ochrophyta</taxon>
        <taxon>Pelagophyceae</taxon>
        <taxon>Pelagomonadales</taxon>
        <taxon>Pelagomonadaceae</taxon>
        <taxon>Chrysophaeum</taxon>
    </lineage>
</organism>
<keyword evidence="4" id="KW-1185">Reference proteome</keyword>
<evidence type="ECO:0000313" key="4">
    <source>
        <dbReference type="Proteomes" id="UP001230188"/>
    </source>
</evidence>
<proteinExistence type="predicted"/>
<dbReference type="GO" id="GO:0008195">
    <property type="term" value="F:phosphatidate phosphatase activity"/>
    <property type="evidence" value="ECO:0007669"/>
    <property type="project" value="TreeGrafter"/>
</dbReference>
<dbReference type="SUPFAM" id="SSF56784">
    <property type="entry name" value="HAD-like"/>
    <property type="match status" value="1"/>
</dbReference>
<dbReference type="Proteomes" id="UP001230188">
    <property type="component" value="Unassembled WGS sequence"/>
</dbReference>
<dbReference type="InterPro" id="IPR013209">
    <property type="entry name" value="LNS2"/>
</dbReference>